<feature type="transmembrane region" description="Helical" evidence="1">
    <location>
        <begin position="6"/>
        <end position="26"/>
    </location>
</feature>
<name>A0A1M5GG43_STRHI</name>
<evidence type="ECO:0000313" key="3">
    <source>
        <dbReference type="Proteomes" id="UP000184501"/>
    </source>
</evidence>
<dbReference type="Proteomes" id="UP000184501">
    <property type="component" value="Unassembled WGS sequence"/>
</dbReference>
<keyword evidence="1" id="KW-0472">Membrane</keyword>
<organism evidence="2 3">
    <name type="scientific">Streptoalloteichus hindustanus</name>
    <dbReference type="NCBI Taxonomy" id="2017"/>
    <lineage>
        <taxon>Bacteria</taxon>
        <taxon>Bacillati</taxon>
        <taxon>Actinomycetota</taxon>
        <taxon>Actinomycetes</taxon>
        <taxon>Pseudonocardiales</taxon>
        <taxon>Pseudonocardiaceae</taxon>
        <taxon>Streptoalloteichus</taxon>
    </lineage>
</organism>
<keyword evidence="3" id="KW-1185">Reference proteome</keyword>
<dbReference type="RefSeq" id="WP_159447759.1">
    <property type="nucleotide sequence ID" value="NZ_FQVN01000006.1"/>
</dbReference>
<protein>
    <submittedName>
        <fullName evidence="2">Uncharacterized protein</fullName>
    </submittedName>
</protein>
<sequence>MSVHLVLLVVCVVVWLGVLWPVIVKIRPVRKLWRRWNQWRLNRAAARRRRV</sequence>
<keyword evidence="1" id="KW-0812">Transmembrane</keyword>
<keyword evidence="1" id="KW-1133">Transmembrane helix</keyword>
<accession>A0A1M5GG43</accession>
<proteinExistence type="predicted"/>
<dbReference type="AlphaFoldDB" id="A0A1M5GG43"/>
<evidence type="ECO:0000313" key="2">
    <source>
        <dbReference type="EMBL" id="SHG02472.1"/>
    </source>
</evidence>
<reference evidence="2 3" key="1">
    <citation type="submission" date="2016-11" db="EMBL/GenBank/DDBJ databases">
        <authorList>
            <person name="Jaros S."/>
            <person name="Januszkiewicz K."/>
            <person name="Wedrychowicz H."/>
        </authorList>
    </citation>
    <scope>NUCLEOTIDE SEQUENCE [LARGE SCALE GENOMIC DNA]</scope>
    <source>
        <strain evidence="2 3">DSM 44523</strain>
    </source>
</reference>
<dbReference type="EMBL" id="FQVN01000006">
    <property type="protein sequence ID" value="SHG02472.1"/>
    <property type="molecule type" value="Genomic_DNA"/>
</dbReference>
<evidence type="ECO:0000256" key="1">
    <source>
        <dbReference type="SAM" id="Phobius"/>
    </source>
</evidence>
<gene>
    <name evidence="2" type="ORF">SAMN05444320_106100</name>
</gene>